<organism evidence="2 3">
    <name type="scientific">Cyclocybe aegerita</name>
    <name type="common">Black poplar mushroom</name>
    <name type="synonym">Agrocybe aegerita</name>
    <dbReference type="NCBI Taxonomy" id="1973307"/>
    <lineage>
        <taxon>Eukaryota</taxon>
        <taxon>Fungi</taxon>
        <taxon>Dikarya</taxon>
        <taxon>Basidiomycota</taxon>
        <taxon>Agaricomycotina</taxon>
        <taxon>Agaricomycetes</taxon>
        <taxon>Agaricomycetidae</taxon>
        <taxon>Agaricales</taxon>
        <taxon>Agaricineae</taxon>
        <taxon>Bolbitiaceae</taxon>
        <taxon>Cyclocybe</taxon>
    </lineage>
</organism>
<comment type="caution">
    <text evidence="2">The sequence shown here is derived from an EMBL/GenBank/DDBJ whole genome shotgun (WGS) entry which is preliminary data.</text>
</comment>
<feature type="region of interest" description="Disordered" evidence="1">
    <location>
        <begin position="30"/>
        <end position="87"/>
    </location>
</feature>
<evidence type="ECO:0000313" key="3">
    <source>
        <dbReference type="Proteomes" id="UP000467700"/>
    </source>
</evidence>
<feature type="compositionally biased region" description="Polar residues" evidence="1">
    <location>
        <begin position="30"/>
        <end position="42"/>
    </location>
</feature>
<accession>A0A8S0XTN1</accession>
<feature type="compositionally biased region" description="Low complexity" evidence="1">
    <location>
        <begin position="74"/>
        <end position="87"/>
    </location>
</feature>
<name>A0A8S0XTN1_CYCAE</name>
<proteinExistence type="predicted"/>
<keyword evidence="3" id="KW-1185">Reference proteome</keyword>
<dbReference type="EMBL" id="CACVBS010000101">
    <property type="protein sequence ID" value="CAA7271174.1"/>
    <property type="molecule type" value="Genomic_DNA"/>
</dbReference>
<reference evidence="2 3" key="1">
    <citation type="submission" date="2020-01" db="EMBL/GenBank/DDBJ databases">
        <authorList>
            <person name="Gupta K D."/>
        </authorList>
    </citation>
    <scope>NUCLEOTIDE SEQUENCE [LARGE SCALE GENOMIC DNA]</scope>
</reference>
<feature type="compositionally biased region" description="Polar residues" evidence="1">
    <location>
        <begin position="52"/>
        <end position="67"/>
    </location>
</feature>
<evidence type="ECO:0000256" key="1">
    <source>
        <dbReference type="SAM" id="MobiDB-lite"/>
    </source>
</evidence>
<feature type="region of interest" description="Disordered" evidence="1">
    <location>
        <begin position="101"/>
        <end position="181"/>
    </location>
</feature>
<dbReference type="AlphaFoldDB" id="A0A8S0XTN1"/>
<evidence type="ECO:0000313" key="2">
    <source>
        <dbReference type="EMBL" id="CAA7271174.1"/>
    </source>
</evidence>
<dbReference type="OrthoDB" id="10356943at2759"/>
<feature type="compositionally biased region" description="Polar residues" evidence="1">
    <location>
        <begin position="164"/>
        <end position="175"/>
    </location>
</feature>
<protein>
    <submittedName>
        <fullName evidence="2">Uncharacterized protein</fullName>
    </submittedName>
</protein>
<sequence>MSRPRSRTISIAAPLSTLRPANIPQVAYNSPAEQSAVSSNSGVELGGARTMTGISPETTGRQQSGGSSRRVHYASPSQGSGHSQAASQNDPLLITRGLARGKVPAPSEPDPFHADKNHVSQSDKSRKSHPYVQTSPLGNKALNTRRRSSGSSRSRAASSATRVPSPTLSEGSTKCSADADLESIPSEATRLRVVENLKQYHYQGAEGMALGLFDRGTNTIPEVMETSDVLFRVLKYLRNASIPSTYRDAKTTTNLVALLRFSQFWKKDGLWIDEAKLIGSTDFDVYKGASLAVLMARLFVGRVLTASDVFYCLDLLLSHEPHHNRLCAMHVMVSHLNYRIGKKKYWENFQLFATRLSAVINEWGASSEDRFLVEDTIGRLKHMHEMAEIKKSLKGVSYAQ</sequence>
<gene>
    <name evidence="2" type="ORF">AAE3_LOCUS13368</name>
</gene>
<dbReference type="Proteomes" id="UP000467700">
    <property type="component" value="Unassembled WGS sequence"/>
</dbReference>
<feature type="compositionally biased region" description="Low complexity" evidence="1">
    <location>
        <begin position="149"/>
        <end position="162"/>
    </location>
</feature>
<feature type="compositionally biased region" description="Basic and acidic residues" evidence="1">
    <location>
        <begin position="110"/>
        <end position="125"/>
    </location>
</feature>